<dbReference type="SMART" id="SM00248">
    <property type="entry name" value="ANK"/>
    <property type="match status" value="10"/>
</dbReference>
<dbReference type="Gene3D" id="1.25.40.20">
    <property type="entry name" value="Ankyrin repeat-containing domain"/>
    <property type="match status" value="1"/>
</dbReference>
<dbReference type="PROSITE" id="PS50297">
    <property type="entry name" value="ANK_REP_REGION"/>
    <property type="match status" value="9"/>
</dbReference>
<dbReference type="Pfam" id="PF12796">
    <property type="entry name" value="Ank_2"/>
    <property type="match status" value="4"/>
</dbReference>
<reference evidence="5 6" key="1">
    <citation type="submission" date="2021-07" db="EMBL/GenBank/DDBJ databases">
        <title>Genome data of Colletotrichum spaethianum.</title>
        <authorList>
            <person name="Utami Y.D."/>
            <person name="Hiruma K."/>
        </authorList>
    </citation>
    <scope>NUCLEOTIDE SEQUENCE [LARGE SCALE GENOMIC DNA]</scope>
    <source>
        <strain evidence="5 6">MAFF 242679</strain>
    </source>
</reference>
<dbReference type="Proteomes" id="UP001055172">
    <property type="component" value="Unassembled WGS sequence"/>
</dbReference>
<feature type="repeat" description="ANK" evidence="3">
    <location>
        <begin position="829"/>
        <end position="861"/>
    </location>
</feature>
<dbReference type="InterPro" id="IPR002110">
    <property type="entry name" value="Ankyrin_rpt"/>
</dbReference>
<protein>
    <submittedName>
        <fullName evidence="5">Ankyrin repeat and KH domain-containing protein 1</fullName>
    </submittedName>
</protein>
<comment type="caution">
    <text evidence="5">The sequence shown here is derived from an EMBL/GenBank/DDBJ whole genome shotgun (WGS) entry which is preliminary data.</text>
</comment>
<feature type="repeat" description="ANK" evidence="3">
    <location>
        <begin position="697"/>
        <end position="729"/>
    </location>
</feature>
<evidence type="ECO:0000313" key="5">
    <source>
        <dbReference type="EMBL" id="GJC88106.1"/>
    </source>
</evidence>
<keyword evidence="6" id="KW-1185">Reference proteome</keyword>
<keyword evidence="1" id="KW-0677">Repeat</keyword>
<dbReference type="PROSITE" id="PS50088">
    <property type="entry name" value="ANK_REPEAT"/>
    <property type="match status" value="9"/>
</dbReference>
<feature type="repeat" description="ANK" evidence="3">
    <location>
        <begin position="763"/>
        <end position="795"/>
    </location>
</feature>
<dbReference type="AlphaFoldDB" id="A0AA37LXX0"/>
<feature type="repeat" description="ANK" evidence="3">
    <location>
        <begin position="598"/>
        <end position="630"/>
    </location>
</feature>
<evidence type="ECO:0000313" key="6">
    <source>
        <dbReference type="Proteomes" id="UP001055172"/>
    </source>
</evidence>
<feature type="repeat" description="ANK" evidence="3">
    <location>
        <begin position="565"/>
        <end position="597"/>
    </location>
</feature>
<feature type="repeat" description="ANK" evidence="3">
    <location>
        <begin position="664"/>
        <end position="696"/>
    </location>
</feature>
<dbReference type="EMBL" id="BPPX01000030">
    <property type="protein sequence ID" value="GJC88106.1"/>
    <property type="molecule type" value="Genomic_DNA"/>
</dbReference>
<sequence>MSRPRTPRPVFWLTIAAETKRDLRAWLGCPTPSDLYDDSIRKRLDGTCEWILERAEFRTWLSADAPGAAKLLWINGPAGFGKTILCAKLVEVISSAPQIPTAHFFLSSKSEGRDDPFLAIRWWLATMTFQSQAALDVVRKRRLAQHEQVATRATVIHLFREVVQTVPFCTFVLDGLDECTWVGGGLSSSDSVTRFLEDLRQAIDDTTARILVVSRNEPEIRQGLTRYSGFSEYKISLDDVCADNIAYSRSIVNNKLSNKDEPTRLSISQRMADRCHGQFQWLRMQEDFLRKGRNQKQLEKDIDETPAGLDRLYDRNWERIERLREVERTRAFSLLRWAAFSLRPLTVCEITEAVLINNDCDDLPVDELPDSVDDDYVESEILGLCGSLIEVRGTSSESSAGSRKIHIAHFSVKQYLLCKIPSQGAVLYANESLRASNEVIEGATLAKLCLRYVGFQKVWDGSLPDRIGMSSREYAAKYWYQHSDVSKTKDEALVEAMNALFDGRVQTWESWRRWFDVNGEDPQPEANETALPASPLYYASRLGLTGVVKYLVQHCKRDPNEMSTSGRVALEIACEKGNQEIARMLLEVGADVNLRGHRGRTPLYGASMNGHLELVRLVLQHEGSLTIENISGLTPLNVASDSGHFEVVKLLLDKGADIAVTDDDGWTPLNSASNNGHLEVVKLLLDKGADITVANKGGWTPLIAASDSGHFEVVKLLLDKGADITVANKDGWTPLNSASYSGHLEVVKLLLDKGADITVTSKGGWTPLYKASSKGHLEVVKLLLDKGADITVATKSGQTPLNAASYSGHLEVVKLLLDKGADITVADEGGRTPLNLASGSGHLEVVKLLLNKGADITRPSRVRADGHRSMKPQAKAIWR</sequence>
<evidence type="ECO:0000256" key="1">
    <source>
        <dbReference type="ARBA" id="ARBA00022737"/>
    </source>
</evidence>
<dbReference type="PRINTS" id="PR01415">
    <property type="entry name" value="ANKYRIN"/>
</dbReference>
<dbReference type="Pfam" id="PF00023">
    <property type="entry name" value="Ank"/>
    <property type="match status" value="1"/>
</dbReference>
<dbReference type="PANTHER" id="PTHR24180:SF45">
    <property type="entry name" value="POLY [ADP-RIBOSE] POLYMERASE TANKYRASE"/>
    <property type="match status" value="1"/>
</dbReference>
<gene>
    <name evidence="5" type="ORF">ColLi_10944</name>
</gene>
<evidence type="ECO:0000259" key="4">
    <source>
        <dbReference type="Pfam" id="PF24883"/>
    </source>
</evidence>
<evidence type="ECO:0000256" key="2">
    <source>
        <dbReference type="ARBA" id="ARBA00023043"/>
    </source>
</evidence>
<dbReference type="SUPFAM" id="SSF48403">
    <property type="entry name" value="Ankyrin repeat"/>
    <property type="match status" value="1"/>
</dbReference>
<keyword evidence="2 3" id="KW-0040">ANK repeat</keyword>
<dbReference type="PANTHER" id="PTHR24180">
    <property type="entry name" value="CYCLIN-DEPENDENT KINASE INHIBITOR 2C-RELATED"/>
    <property type="match status" value="1"/>
</dbReference>
<proteinExistence type="predicted"/>
<dbReference type="SUPFAM" id="SSF52540">
    <property type="entry name" value="P-loop containing nucleoside triphosphate hydrolases"/>
    <property type="match status" value="1"/>
</dbReference>
<dbReference type="Gene3D" id="3.40.50.300">
    <property type="entry name" value="P-loop containing nucleotide triphosphate hydrolases"/>
    <property type="match status" value="1"/>
</dbReference>
<dbReference type="InterPro" id="IPR051637">
    <property type="entry name" value="Ank_repeat_dom-contain_49"/>
</dbReference>
<accession>A0AA37LXX0</accession>
<dbReference type="InterPro" id="IPR027417">
    <property type="entry name" value="P-loop_NTPase"/>
</dbReference>
<feature type="repeat" description="ANK" evidence="3">
    <location>
        <begin position="796"/>
        <end position="828"/>
    </location>
</feature>
<evidence type="ECO:0000256" key="3">
    <source>
        <dbReference type="PROSITE-ProRule" id="PRU00023"/>
    </source>
</evidence>
<feature type="repeat" description="ANK" evidence="3">
    <location>
        <begin position="631"/>
        <end position="663"/>
    </location>
</feature>
<dbReference type="Pfam" id="PF24883">
    <property type="entry name" value="NPHP3_N"/>
    <property type="match status" value="1"/>
</dbReference>
<name>A0AA37LXX0_9PEZI</name>
<feature type="domain" description="Nephrocystin 3-like N-terminal" evidence="4">
    <location>
        <begin position="46"/>
        <end position="215"/>
    </location>
</feature>
<feature type="repeat" description="ANK" evidence="3">
    <location>
        <begin position="730"/>
        <end position="762"/>
    </location>
</feature>
<dbReference type="InterPro" id="IPR056884">
    <property type="entry name" value="NPHP3-like_N"/>
</dbReference>
<dbReference type="InterPro" id="IPR036770">
    <property type="entry name" value="Ankyrin_rpt-contain_sf"/>
</dbReference>
<organism evidence="5 6">
    <name type="scientific">Colletotrichum liriopes</name>
    <dbReference type="NCBI Taxonomy" id="708192"/>
    <lineage>
        <taxon>Eukaryota</taxon>
        <taxon>Fungi</taxon>
        <taxon>Dikarya</taxon>
        <taxon>Ascomycota</taxon>
        <taxon>Pezizomycotina</taxon>
        <taxon>Sordariomycetes</taxon>
        <taxon>Hypocreomycetidae</taxon>
        <taxon>Glomerellales</taxon>
        <taxon>Glomerellaceae</taxon>
        <taxon>Colletotrichum</taxon>
        <taxon>Colletotrichum spaethianum species complex</taxon>
    </lineage>
</organism>